<name>A0A060X3Y9_ONCMY</name>
<dbReference type="InterPro" id="IPR052095">
    <property type="entry name" value="UNC-13_domain"/>
</dbReference>
<dbReference type="PANTHER" id="PTHR45999:SF3">
    <property type="entry name" value="PROTEIN UNC-13 HOMOLOG D"/>
    <property type="match status" value="1"/>
</dbReference>
<gene>
    <name evidence="3" type="ORF">GSONMT00062393001</name>
</gene>
<evidence type="ECO:0000313" key="4">
    <source>
        <dbReference type="Proteomes" id="UP000193380"/>
    </source>
</evidence>
<evidence type="ECO:0000259" key="2">
    <source>
        <dbReference type="PROSITE" id="PS51259"/>
    </source>
</evidence>
<sequence length="218" mass="25152">MNENLVQENFNRYSLLTPLWTNSIRTLYQVATQQKQEDGLMVFCQRLQFTLQCLEQCFHAEGNGLPLDTLHVDSYKILKAHLTHNSLNCQQLIEKFLDRKVWEQKVYSGEKYGAVTLLASYRRSDHRLRVEVLNAANLLPMDSNGNWFPLLISFYTGLLDRSSYRSDMSPVSLQVPVIRLSSCVWSLVMCFLRWSLAPPRSRTVTSTPCSTRPSSCKH</sequence>
<evidence type="ECO:0000256" key="1">
    <source>
        <dbReference type="ARBA" id="ARBA00022483"/>
    </source>
</evidence>
<feature type="domain" description="MHD2" evidence="2">
    <location>
        <begin position="1"/>
        <end position="96"/>
    </location>
</feature>
<dbReference type="GO" id="GO:0006887">
    <property type="term" value="P:exocytosis"/>
    <property type="evidence" value="ECO:0007669"/>
    <property type="project" value="UniProtKB-KW"/>
</dbReference>
<evidence type="ECO:0000313" key="3">
    <source>
        <dbReference type="EMBL" id="CDQ72049.1"/>
    </source>
</evidence>
<dbReference type="PROSITE" id="PS51259">
    <property type="entry name" value="MHD2"/>
    <property type="match status" value="1"/>
</dbReference>
<dbReference type="EMBL" id="FR904808">
    <property type="protein sequence ID" value="CDQ72049.1"/>
    <property type="molecule type" value="Genomic_DNA"/>
</dbReference>
<protein>
    <recommendedName>
        <fullName evidence="2">MHD2 domain-containing protein</fullName>
    </recommendedName>
</protein>
<dbReference type="STRING" id="8022.A0A060X3Y9"/>
<dbReference type="PANTHER" id="PTHR45999">
    <property type="entry name" value="UNC-13-4A, ISOFORM B"/>
    <property type="match status" value="1"/>
</dbReference>
<dbReference type="GO" id="GO:0070382">
    <property type="term" value="C:exocytic vesicle"/>
    <property type="evidence" value="ECO:0007669"/>
    <property type="project" value="TreeGrafter"/>
</dbReference>
<dbReference type="InterPro" id="IPR014772">
    <property type="entry name" value="Munc13_dom-2"/>
</dbReference>
<reference evidence="3" key="2">
    <citation type="submission" date="2014-03" db="EMBL/GenBank/DDBJ databases">
        <authorList>
            <person name="Genoscope - CEA"/>
        </authorList>
    </citation>
    <scope>NUCLEOTIDE SEQUENCE</scope>
</reference>
<dbReference type="PaxDb" id="8022-A0A060X3Y9"/>
<proteinExistence type="predicted"/>
<dbReference type="AlphaFoldDB" id="A0A060X3Y9"/>
<organism evidence="3 4">
    <name type="scientific">Oncorhynchus mykiss</name>
    <name type="common">Rainbow trout</name>
    <name type="synonym">Salmo gairdneri</name>
    <dbReference type="NCBI Taxonomy" id="8022"/>
    <lineage>
        <taxon>Eukaryota</taxon>
        <taxon>Metazoa</taxon>
        <taxon>Chordata</taxon>
        <taxon>Craniata</taxon>
        <taxon>Vertebrata</taxon>
        <taxon>Euteleostomi</taxon>
        <taxon>Actinopterygii</taxon>
        <taxon>Neopterygii</taxon>
        <taxon>Teleostei</taxon>
        <taxon>Protacanthopterygii</taxon>
        <taxon>Salmoniformes</taxon>
        <taxon>Salmonidae</taxon>
        <taxon>Salmoninae</taxon>
        <taxon>Oncorhynchus</taxon>
    </lineage>
</organism>
<accession>A0A060X3Y9</accession>
<keyword evidence="1" id="KW-0268">Exocytosis</keyword>
<reference evidence="3" key="1">
    <citation type="journal article" date="2014" name="Nat. Commun.">
        <title>The rainbow trout genome provides novel insights into evolution after whole-genome duplication in vertebrates.</title>
        <authorList>
            <person name="Berthelot C."/>
            <person name="Brunet F."/>
            <person name="Chalopin D."/>
            <person name="Juanchich A."/>
            <person name="Bernard M."/>
            <person name="Noel B."/>
            <person name="Bento P."/>
            <person name="Da Silva C."/>
            <person name="Labadie K."/>
            <person name="Alberti A."/>
            <person name="Aury J.M."/>
            <person name="Louis A."/>
            <person name="Dehais P."/>
            <person name="Bardou P."/>
            <person name="Montfort J."/>
            <person name="Klopp C."/>
            <person name="Cabau C."/>
            <person name="Gaspin C."/>
            <person name="Thorgaard G.H."/>
            <person name="Boussaha M."/>
            <person name="Quillet E."/>
            <person name="Guyomard R."/>
            <person name="Galiana D."/>
            <person name="Bobe J."/>
            <person name="Volff J.N."/>
            <person name="Genet C."/>
            <person name="Wincker P."/>
            <person name="Jaillon O."/>
            <person name="Roest Crollius H."/>
            <person name="Guiguen Y."/>
        </authorList>
    </citation>
    <scope>NUCLEOTIDE SEQUENCE [LARGE SCALE GENOMIC DNA]</scope>
</reference>
<dbReference type="Proteomes" id="UP000193380">
    <property type="component" value="Unassembled WGS sequence"/>
</dbReference>